<dbReference type="GO" id="GO:0019005">
    <property type="term" value="C:SCF ubiquitin ligase complex"/>
    <property type="evidence" value="ECO:0007669"/>
    <property type="project" value="TreeGrafter"/>
</dbReference>
<name>A0A518DRV4_9BACT</name>
<dbReference type="AlphaFoldDB" id="A0A518DRV4"/>
<dbReference type="EMBL" id="CP036433">
    <property type="protein sequence ID" value="QDU94566.1"/>
    <property type="molecule type" value="Genomic_DNA"/>
</dbReference>
<evidence type="ECO:0000313" key="3">
    <source>
        <dbReference type="Proteomes" id="UP000317648"/>
    </source>
</evidence>
<accession>A0A518DRV4</accession>
<proteinExistence type="predicted"/>
<evidence type="ECO:0000256" key="1">
    <source>
        <dbReference type="SAM" id="SignalP"/>
    </source>
</evidence>
<protein>
    <submittedName>
        <fullName evidence="2">Leucine Rich repeats (2 copies)</fullName>
    </submittedName>
</protein>
<dbReference type="InterPro" id="IPR032675">
    <property type="entry name" value="LRR_dom_sf"/>
</dbReference>
<dbReference type="SUPFAM" id="SSF52047">
    <property type="entry name" value="RNI-like"/>
    <property type="match status" value="1"/>
</dbReference>
<keyword evidence="1" id="KW-0732">Signal</keyword>
<dbReference type="Gene3D" id="3.80.10.10">
    <property type="entry name" value="Ribonuclease Inhibitor"/>
    <property type="match status" value="1"/>
</dbReference>
<gene>
    <name evidence="2" type="ORF">Pla8534_23580</name>
</gene>
<keyword evidence="3" id="KW-1185">Reference proteome</keyword>
<feature type="signal peptide" evidence="1">
    <location>
        <begin position="1"/>
        <end position="21"/>
    </location>
</feature>
<dbReference type="Proteomes" id="UP000317648">
    <property type="component" value="Chromosome"/>
</dbReference>
<dbReference type="PANTHER" id="PTHR13318">
    <property type="entry name" value="PARTNER OF PAIRED, ISOFORM B-RELATED"/>
    <property type="match status" value="1"/>
</dbReference>
<dbReference type="OrthoDB" id="268839at2"/>
<organism evidence="2 3">
    <name type="scientific">Lignipirellula cremea</name>
    <dbReference type="NCBI Taxonomy" id="2528010"/>
    <lineage>
        <taxon>Bacteria</taxon>
        <taxon>Pseudomonadati</taxon>
        <taxon>Planctomycetota</taxon>
        <taxon>Planctomycetia</taxon>
        <taxon>Pirellulales</taxon>
        <taxon>Pirellulaceae</taxon>
        <taxon>Lignipirellula</taxon>
    </lineage>
</organism>
<reference evidence="2 3" key="1">
    <citation type="submission" date="2019-02" db="EMBL/GenBank/DDBJ databases">
        <title>Deep-cultivation of Planctomycetes and their phenomic and genomic characterization uncovers novel biology.</title>
        <authorList>
            <person name="Wiegand S."/>
            <person name="Jogler M."/>
            <person name="Boedeker C."/>
            <person name="Pinto D."/>
            <person name="Vollmers J."/>
            <person name="Rivas-Marin E."/>
            <person name="Kohn T."/>
            <person name="Peeters S.H."/>
            <person name="Heuer A."/>
            <person name="Rast P."/>
            <person name="Oberbeckmann S."/>
            <person name="Bunk B."/>
            <person name="Jeske O."/>
            <person name="Meyerdierks A."/>
            <person name="Storesund J.E."/>
            <person name="Kallscheuer N."/>
            <person name="Luecker S."/>
            <person name="Lage O.M."/>
            <person name="Pohl T."/>
            <person name="Merkel B.J."/>
            <person name="Hornburger P."/>
            <person name="Mueller R.-W."/>
            <person name="Bruemmer F."/>
            <person name="Labrenz M."/>
            <person name="Spormann A.M."/>
            <person name="Op den Camp H."/>
            <person name="Overmann J."/>
            <person name="Amann R."/>
            <person name="Jetten M.S.M."/>
            <person name="Mascher T."/>
            <person name="Medema M.H."/>
            <person name="Devos D.P."/>
            <person name="Kaster A.-K."/>
            <person name="Ovreas L."/>
            <person name="Rohde M."/>
            <person name="Galperin M.Y."/>
            <person name="Jogler C."/>
        </authorList>
    </citation>
    <scope>NUCLEOTIDE SEQUENCE [LARGE SCALE GENOMIC DNA]</scope>
    <source>
        <strain evidence="2 3">Pla85_3_4</strain>
    </source>
</reference>
<dbReference type="RefSeq" id="WP_145053080.1">
    <property type="nucleotide sequence ID" value="NZ_CP036433.1"/>
</dbReference>
<sequence length="296" mass="32145" precursor="true">MHRLMFPSVLLLLSLVATLQAAEPTVAALEGIGAEVTQSGGVVTGLKADCTGFGDEQYRLIGQAKSLKSLTLSGPDLTDENLAALAGLSQLEMILVNGGKITDAGMKHFTAFPKLKQLSLFHFSRGVEAFTGSGFVELRGLPELRRLTHAGATTGDQAMEAIAQLTQLESYSQWHNLESPQGWVYLTRMPNLKSLRIGQRLPARGHDLTPTLDGAALKTIARIQPLETLSLMEARLSYDDLAVLKSLPNLKLLSVKSVDTPAADVERLRELLPNVRIDWEPLSEADAELLTKKLKI</sequence>
<dbReference type="GO" id="GO:0031146">
    <property type="term" value="P:SCF-dependent proteasomal ubiquitin-dependent protein catabolic process"/>
    <property type="evidence" value="ECO:0007669"/>
    <property type="project" value="TreeGrafter"/>
</dbReference>
<feature type="chain" id="PRO_5021854980" evidence="1">
    <location>
        <begin position="22"/>
        <end position="296"/>
    </location>
</feature>
<dbReference type="KEGG" id="lcre:Pla8534_23580"/>
<evidence type="ECO:0000313" key="2">
    <source>
        <dbReference type="EMBL" id="QDU94566.1"/>
    </source>
</evidence>